<organism evidence="2 3">
    <name type="scientific">Leucocoprinus birnbaumii</name>
    <dbReference type="NCBI Taxonomy" id="56174"/>
    <lineage>
        <taxon>Eukaryota</taxon>
        <taxon>Fungi</taxon>
        <taxon>Dikarya</taxon>
        <taxon>Basidiomycota</taxon>
        <taxon>Agaricomycotina</taxon>
        <taxon>Agaricomycetes</taxon>
        <taxon>Agaricomycetidae</taxon>
        <taxon>Agaricales</taxon>
        <taxon>Agaricineae</taxon>
        <taxon>Agaricaceae</taxon>
        <taxon>Leucocoprinus</taxon>
    </lineage>
</organism>
<dbReference type="EMBL" id="JANIEX010001723">
    <property type="protein sequence ID" value="KAJ3555058.1"/>
    <property type="molecule type" value="Genomic_DNA"/>
</dbReference>
<dbReference type="Proteomes" id="UP001213000">
    <property type="component" value="Unassembled WGS sequence"/>
</dbReference>
<sequence length="163" mass="17843">MTAMSLTIPNDLTIASSDPQLDASSPSSTYVTPPTLFLSPVLAPQPSQKAGASDAEDIPPLNDTVYATEPRRRFPNYQLGKATWRLRGAHILSHSAMRWRESGGRCSSWLPRLEHRIFSHPYVVLPPSQAPGISSIVPSPSTRSPSTDVIAIKVCIEVYVKYD</sequence>
<evidence type="ECO:0000313" key="2">
    <source>
        <dbReference type="EMBL" id="KAJ3555058.1"/>
    </source>
</evidence>
<protein>
    <submittedName>
        <fullName evidence="2">Uncharacterized protein</fullName>
    </submittedName>
</protein>
<comment type="caution">
    <text evidence="2">The sequence shown here is derived from an EMBL/GenBank/DDBJ whole genome shotgun (WGS) entry which is preliminary data.</text>
</comment>
<feature type="region of interest" description="Disordered" evidence="1">
    <location>
        <begin position="41"/>
        <end position="61"/>
    </location>
</feature>
<name>A0AAD5YKJ4_9AGAR</name>
<proteinExistence type="predicted"/>
<keyword evidence="3" id="KW-1185">Reference proteome</keyword>
<gene>
    <name evidence="2" type="ORF">NP233_g12296</name>
</gene>
<reference evidence="2" key="1">
    <citation type="submission" date="2022-07" db="EMBL/GenBank/DDBJ databases">
        <title>Genome Sequence of Leucocoprinus birnbaumii.</title>
        <authorList>
            <person name="Buettner E."/>
        </authorList>
    </citation>
    <scope>NUCLEOTIDE SEQUENCE</scope>
    <source>
        <strain evidence="2">VT141</strain>
    </source>
</reference>
<evidence type="ECO:0000256" key="1">
    <source>
        <dbReference type="SAM" id="MobiDB-lite"/>
    </source>
</evidence>
<evidence type="ECO:0000313" key="3">
    <source>
        <dbReference type="Proteomes" id="UP001213000"/>
    </source>
</evidence>
<accession>A0AAD5YKJ4</accession>
<dbReference type="AlphaFoldDB" id="A0AAD5YKJ4"/>